<evidence type="ECO:0000313" key="1">
    <source>
        <dbReference type="EMBL" id="SEW07874.1"/>
    </source>
</evidence>
<dbReference type="EMBL" id="FOJB01000001">
    <property type="protein sequence ID" value="SEW07874.1"/>
    <property type="molecule type" value="Genomic_DNA"/>
</dbReference>
<proteinExistence type="predicted"/>
<protein>
    <recommendedName>
        <fullName evidence="3">SpoIIAA-like</fullName>
    </recommendedName>
</protein>
<dbReference type="AlphaFoldDB" id="A0A1I0P0Z8"/>
<evidence type="ECO:0000313" key="2">
    <source>
        <dbReference type="Proteomes" id="UP000199650"/>
    </source>
</evidence>
<keyword evidence="2" id="KW-1185">Reference proteome</keyword>
<reference evidence="1 2" key="1">
    <citation type="submission" date="2016-10" db="EMBL/GenBank/DDBJ databases">
        <authorList>
            <person name="de Groot N.N."/>
        </authorList>
    </citation>
    <scope>NUCLEOTIDE SEQUENCE [LARGE SCALE GENOMIC DNA]</scope>
    <source>
        <strain evidence="1 2">DSM 29439</strain>
    </source>
</reference>
<dbReference type="Proteomes" id="UP000199650">
    <property type="component" value="Unassembled WGS sequence"/>
</dbReference>
<name>A0A1I0P0Z8_9RHOB</name>
<gene>
    <name evidence="1" type="ORF">SAMN05444851_1268</name>
</gene>
<sequence length="144" mass="16318">MYTATYFDDQKFLLIRCSAHARFASLTARIAEWVIAIDAPRGRRVLVDLRQLRTIDRPNEGPAEYVQMQRKLLRDYPAASKLALLAPRPEIFVLARIFEQSAQDHVPTEIDVFRNGADALAFLGVAAEDVDDFVRSLGDGRRLD</sequence>
<dbReference type="RefSeq" id="WP_091429209.1">
    <property type="nucleotide sequence ID" value="NZ_FOJB01000001.1"/>
</dbReference>
<evidence type="ECO:0008006" key="3">
    <source>
        <dbReference type="Google" id="ProtNLM"/>
    </source>
</evidence>
<organism evidence="1 2">
    <name type="scientific">Aliiroseovarius sediminilitoris</name>
    <dbReference type="NCBI Taxonomy" id="1173584"/>
    <lineage>
        <taxon>Bacteria</taxon>
        <taxon>Pseudomonadati</taxon>
        <taxon>Pseudomonadota</taxon>
        <taxon>Alphaproteobacteria</taxon>
        <taxon>Rhodobacterales</taxon>
        <taxon>Paracoccaceae</taxon>
        <taxon>Aliiroseovarius</taxon>
    </lineage>
</organism>
<accession>A0A1I0P0Z8</accession>